<keyword evidence="10" id="KW-1185">Reference proteome</keyword>
<reference evidence="9" key="2">
    <citation type="submission" date="2025-08" db="UniProtKB">
        <authorList>
            <consortium name="Ensembl"/>
        </authorList>
    </citation>
    <scope>IDENTIFICATION</scope>
</reference>
<dbReference type="GO" id="GO:0007224">
    <property type="term" value="P:smoothened signaling pathway"/>
    <property type="evidence" value="ECO:0007669"/>
    <property type="project" value="TreeGrafter"/>
</dbReference>
<feature type="binding site" evidence="6">
    <location>
        <position position="112"/>
    </location>
    <ligand>
        <name>ATP</name>
        <dbReference type="ChEBI" id="CHEBI:30616"/>
    </ligand>
</feature>
<reference evidence="9" key="3">
    <citation type="submission" date="2025-09" db="UniProtKB">
        <authorList>
            <consortium name="Ensembl"/>
        </authorList>
    </citation>
    <scope>IDENTIFICATION</scope>
</reference>
<dbReference type="InterPro" id="IPR017441">
    <property type="entry name" value="Protein_kinase_ATP_BS"/>
</dbReference>
<dbReference type="Gene3D" id="1.10.510.10">
    <property type="entry name" value="Transferase(Phosphotransferase) domain 1"/>
    <property type="match status" value="1"/>
</dbReference>
<dbReference type="GO" id="GO:0005524">
    <property type="term" value="F:ATP binding"/>
    <property type="evidence" value="ECO:0007669"/>
    <property type="project" value="UniProtKB-UniRule"/>
</dbReference>
<feature type="domain" description="Protein kinase" evidence="8">
    <location>
        <begin position="83"/>
        <end position="370"/>
    </location>
</feature>
<evidence type="ECO:0000256" key="1">
    <source>
        <dbReference type="ARBA" id="ARBA00022527"/>
    </source>
</evidence>
<evidence type="ECO:0000313" key="9">
    <source>
        <dbReference type="Ensembl" id="ENSNFUP00015014559.1"/>
    </source>
</evidence>
<dbReference type="AlphaFoldDB" id="A0A8C6L6Z6"/>
<dbReference type="InterPro" id="IPR000719">
    <property type="entry name" value="Prot_kinase_dom"/>
</dbReference>
<dbReference type="GO" id="GO:0003714">
    <property type="term" value="F:transcription corepressor activity"/>
    <property type="evidence" value="ECO:0007669"/>
    <property type="project" value="TreeGrafter"/>
</dbReference>
<evidence type="ECO:0000256" key="3">
    <source>
        <dbReference type="ARBA" id="ARBA00022741"/>
    </source>
</evidence>
<keyword evidence="3 6" id="KW-0547">Nucleotide-binding</keyword>
<dbReference type="PROSITE" id="PS00108">
    <property type="entry name" value="PROTEIN_KINASE_ST"/>
    <property type="match status" value="1"/>
</dbReference>
<keyword evidence="4" id="KW-0418">Kinase</keyword>
<dbReference type="Ensembl" id="ENSNFUT00015015276.1">
    <property type="protein sequence ID" value="ENSNFUP00015014559.1"/>
    <property type="gene ID" value="ENSNFUG00015007061.1"/>
</dbReference>
<dbReference type="PANTHER" id="PTHR24058">
    <property type="entry name" value="DUAL SPECIFICITY PROTEIN KINASE"/>
    <property type="match status" value="1"/>
</dbReference>
<evidence type="ECO:0000256" key="2">
    <source>
        <dbReference type="ARBA" id="ARBA00022679"/>
    </source>
</evidence>
<comment type="similarity">
    <text evidence="7">Belongs to the protein kinase superfamily.</text>
</comment>
<evidence type="ECO:0000256" key="5">
    <source>
        <dbReference type="ARBA" id="ARBA00022840"/>
    </source>
</evidence>
<dbReference type="SUPFAM" id="SSF56112">
    <property type="entry name" value="Protein kinase-like (PK-like)"/>
    <property type="match status" value="1"/>
</dbReference>
<protein>
    <recommendedName>
        <fullName evidence="8">Protein kinase domain-containing protein</fullName>
    </recommendedName>
</protein>
<dbReference type="InterPro" id="IPR008271">
    <property type="entry name" value="Ser/Thr_kinase_AS"/>
</dbReference>
<dbReference type="GeneTree" id="ENSGT00940000164472"/>
<name>A0A8C6L6Z6_NOTFU</name>
<dbReference type="GO" id="GO:0042771">
    <property type="term" value="P:intrinsic apoptotic signaling pathway in response to DNA damage by p53 class mediator"/>
    <property type="evidence" value="ECO:0007669"/>
    <property type="project" value="TreeGrafter"/>
</dbReference>
<evidence type="ECO:0000256" key="4">
    <source>
        <dbReference type="ARBA" id="ARBA00022777"/>
    </source>
</evidence>
<sequence>MHSGLPVKDPIELEGKQAFVGLLKQMICVNPADRILPAEALHHTFFRSKLTVTDNEIKTGGGDRTPDNTIKAGDVIRGLTNVYHVDKVLGSGAFGTVVQCRIEGTDELVAIKLMTKEKDAKHEVKILKYLNQHDSSQKFVTKVIECFTCSKYFCIVFELLDRTLIDLLKDRHYIHLTVSEIRPIAKQLLETLGFLKLIGVTHTDIKPDNIMLVNHESQPFRVKLIDFGLAYRTHRLSKYDLMQNVAYRAPEIHLGTPRDESLDLWSLGYTLAFLSLSRPLCPNDEYEAVRIIVKLLGLPSSHSLRQKIKKSNSIYDKLNSLDDLTKLIPANAGQTEVNDFHAFLDLLKQMLCVNPADRILPAAALEHRFITMEHLADARNSLYVEKAHEIMMGVEGRNTNSSAPIDELKDVILDSDLSASDCSVYYSLPCVKPKQTLFTKFCNLISRIWNR</sequence>
<dbReference type="PANTHER" id="PTHR24058:SF53">
    <property type="entry name" value="HOMEODOMAIN-INTERACTING PROTEIN KINASE 2"/>
    <property type="match status" value="1"/>
</dbReference>
<dbReference type="InterPro" id="IPR050494">
    <property type="entry name" value="Ser_Thr_dual-spec_kinase"/>
</dbReference>
<evidence type="ECO:0000256" key="6">
    <source>
        <dbReference type="PROSITE-ProRule" id="PRU10141"/>
    </source>
</evidence>
<accession>A0A8C6L6Z6</accession>
<reference evidence="9" key="1">
    <citation type="submission" date="2014-08" db="EMBL/GenBank/DDBJ databases">
        <authorList>
            <person name="Senf B."/>
            <person name="Petzold A."/>
            <person name="Downie B.R."/>
            <person name="Koch P."/>
            <person name="Platzer M."/>
        </authorList>
    </citation>
    <scope>NUCLEOTIDE SEQUENCE [LARGE SCALE GENOMIC DNA]</scope>
    <source>
        <strain evidence="9">GRZ</strain>
    </source>
</reference>
<dbReference type="PROSITE" id="PS00107">
    <property type="entry name" value="PROTEIN_KINASE_ATP"/>
    <property type="match status" value="1"/>
</dbReference>
<dbReference type="SMART" id="SM00220">
    <property type="entry name" value="S_TKc"/>
    <property type="match status" value="1"/>
</dbReference>
<dbReference type="GO" id="GO:0003713">
    <property type="term" value="F:transcription coactivator activity"/>
    <property type="evidence" value="ECO:0007669"/>
    <property type="project" value="TreeGrafter"/>
</dbReference>
<dbReference type="GO" id="GO:0016605">
    <property type="term" value="C:PML body"/>
    <property type="evidence" value="ECO:0007669"/>
    <property type="project" value="TreeGrafter"/>
</dbReference>
<proteinExistence type="inferred from homology"/>
<dbReference type="GO" id="GO:0045944">
    <property type="term" value="P:positive regulation of transcription by RNA polymerase II"/>
    <property type="evidence" value="ECO:0007669"/>
    <property type="project" value="TreeGrafter"/>
</dbReference>
<evidence type="ECO:0000313" key="10">
    <source>
        <dbReference type="Proteomes" id="UP000694548"/>
    </source>
</evidence>
<dbReference type="Gene3D" id="3.30.200.20">
    <property type="entry name" value="Phosphorylase Kinase, domain 1"/>
    <property type="match status" value="1"/>
</dbReference>
<dbReference type="GO" id="GO:0046332">
    <property type="term" value="F:SMAD binding"/>
    <property type="evidence" value="ECO:0007669"/>
    <property type="project" value="TreeGrafter"/>
</dbReference>
<keyword evidence="1 7" id="KW-0723">Serine/threonine-protein kinase</keyword>
<dbReference type="Pfam" id="PF00069">
    <property type="entry name" value="Pkinase"/>
    <property type="match status" value="1"/>
</dbReference>
<dbReference type="InterPro" id="IPR011009">
    <property type="entry name" value="Kinase-like_dom_sf"/>
</dbReference>
<dbReference type="GO" id="GO:0004713">
    <property type="term" value="F:protein tyrosine kinase activity"/>
    <property type="evidence" value="ECO:0007669"/>
    <property type="project" value="TreeGrafter"/>
</dbReference>
<dbReference type="GO" id="GO:0004674">
    <property type="term" value="F:protein serine/threonine kinase activity"/>
    <property type="evidence" value="ECO:0007669"/>
    <property type="project" value="UniProtKB-KW"/>
</dbReference>
<keyword evidence="5 6" id="KW-0067">ATP-binding</keyword>
<organism evidence="9 10">
    <name type="scientific">Nothobranchius furzeri</name>
    <name type="common">Turquoise killifish</name>
    <dbReference type="NCBI Taxonomy" id="105023"/>
    <lineage>
        <taxon>Eukaryota</taxon>
        <taxon>Metazoa</taxon>
        <taxon>Chordata</taxon>
        <taxon>Craniata</taxon>
        <taxon>Vertebrata</taxon>
        <taxon>Euteleostomi</taxon>
        <taxon>Actinopterygii</taxon>
        <taxon>Neopterygii</taxon>
        <taxon>Teleostei</taxon>
        <taxon>Neoteleostei</taxon>
        <taxon>Acanthomorphata</taxon>
        <taxon>Ovalentaria</taxon>
        <taxon>Atherinomorphae</taxon>
        <taxon>Cyprinodontiformes</taxon>
        <taxon>Nothobranchiidae</taxon>
        <taxon>Nothobranchius</taxon>
    </lineage>
</organism>
<evidence type="ECO:0000259" key="8">
    <source>
        <dbReference type="PROSITE" id="PS50011"/>
    </source>
</evidence>
<evidence type="ECO:0000256" key="7">
    <source>
        <dbReference type="RuleBase" id="RU000304"/>
    </source>
</evidence>
<dbReference type="PROSITE" id="PS50011">
    <property type="entry name" value="PROTEIN_KINASE_DOM"/>
    <property type="match status" value="1"/>
</dbReference>
<dbReference type="GO" id="GO:0005737">
    <property type="term" value="C:cytoplasm"/>
    <property type="evidence" value="ECO:0007669"/>
    <property type="project" value="TreeGrafter"/>
</dbReference>
<gene>
    <name evidence="9" type="primary">LOC107386895</name>
</gene>
<keyword evidence="2" id="KW-0808">Transferase</keyword>
<dbReference type="Proteomes" id="UP000694548">
    <property type="component" value="Chromosome sgr11"/>
</dbReference>